<dbReference type="EMBL" id="CP002345">
    <property type="protein sequence ID" value="ADQ78317.1"/>
    <property type="molecule type" value="Genomic_DNA"/>
</dbReference>
<proteinExistence type="predicted"/>
<keyword evidence="2" id="KW-1185">Reference proteome</keyword>
<gene>
    <name evidence="1" type="ordered locus">Palpr_0155</name>
</gene>
<evidence type="ECO:0000313" key="2">
    <source>
        <dbReference type="Proteomes" id="UP000008718"/>
    </source>
</evidence>
<name>E4T0F8_PALPW</name>
<protein>
    <submittedName>
        <fullName evidence="1">Uncharacterized protein</fullName>
    </submittedName>
</protein>
<organism evidence="1 2">
    <name type="scientific">Paludibacter propionicigenes (strain DSM 17365 / JCM 13257 / WB4)</name>
    <dbReference type="NCBI Taxonomy" id="694427"/>
    <lineage>
        <taxon>Bacteria</taxon>
        <taxon>Pseudomonadati</taxon>
        <taxon>Bacteroidota</taxon>
        <taxon>Bacteroidia</taxon>
        <taxon>Bacteroidales</taxon>
        <taxon>Paludibacteraceae</taxon>
        <taxon>Paludibacter</taxon>
    </lineage>
</organism>
<reference key="1">
    <citation type="submission" date="2010-11" db="EMBL/GenBank/DDBJ databases">
        <title>The complete genome of Paludibacter propionicigenes DSM 17365.</title>
        <authorList>
            <consortium name="US DOE Joint Genome Institute (JGI-PGF)"/>
            <person name="Lucas S."/>
            <person name="Copeland A."/>
            <person name="Lapidus A."/>
            <person name="Bruce D."/>
            <person name="Goodwin L."/>
            <person name="Pitluck S."/>
            <person name="Kyrpides N."/>
            <person name="Mavromatis K."/>
            <person name="Ivanova N."/>
            <person name="Munk A.C."/>
            <person name="Brettin T."/>
            <person name="Detter J.C."/>
            <person name="Han C."/>
            <person name="Tapia R."/>
            <person name="Land M."/>
            <person name="Hauser L."/>
            <person name="Markowitz V."/>
            <person name="Cheng J.-F."/>
            <person name="Hugenholtz P."/>
            <person name="Woyke T."/>
            <person name="Wu D."/>
            <person name="Gronow S."/>
            <person name="Wellnitz S."/>
            <person name="Brambilla E."/>
            <person name="Klenk H.-P."/>
            <person name="Eisen J.A."/>
        </authorList>
    </citation>
    <scope>NUCLEOTIDE SEQUENCE</scope>
    <source>
        <strain>WB4</strain>
    </source>
</reference>
<evidence type="ECO:0000313" key="1">
    <source>
        <dbReference type="EMBL" id="ADQ78317.1"/>
    </source>
</evidence>
<dbReference type="HOGENOM" id="CLU_3082713_0_0_10"/>
<dbReference type="KEGG" id="ppn:Palpr_0155"/>
<reference evidence="1 2" key="2">
    <citation type="journal article" date="2011" name="Stand. Genomic Sci.">
        <title>Complete genome sequence of Paludibacter propionicigenes type strain (WB4).</title>
        <authorList>
            <person name="Gronow S."/>
            <person name="Munk C."/>
            <person name="Lapidus A."/>
            <person name="Nolan M."/>
            <person name="Lucas S."/>
            <person name="Hammon N."/>
            <person name="Deshpande S."/>
            <person name="Cheng J.F."/>
            <person name="Tapia R."/>
            <person name="Han C."/>
            <person name="Goodwin L."/>
            <person name="Pitluck S."/>
            <person name="Liolios K."/>
            <person name="Ivanova N."/>
            <person name="Mavromatis K."/>
            <person name="Mikhailova N."/>
            <person name="Pati A."/>
            <person name="Chen A."/>
            <person name="Palaniappan K."/>
            <person name="Land M."/>
            <person name="Hauser L."/>
            <person name="Chang Y.J."/>
            <person name="Jeffries C.D."/>
            <person name="Brambilla E."/>
            <person name="Rohde M."/>
            <person name="Goker M."/>
            <person name="Detter J.C."/>
            <person name="Woyke T."/>
            <person name="Bristow J."/>
            <person name="Eisen J.A."/>
            <person name="Markowitz V."/>
            <person name="Hugenholtz P."/>
            <person name="Kyrpides N.C."/>
            <person name="Klenk H.P."/>
        </authorList>
    </citation>
    <scope>NUCLEOTIDE SEQUENCE [LARGE SCALE GENOMIC DNA]</scope>
    <source>
        <strain evidence="2">DSM 17365 / JCM 13257 / WB4</strain>
    </source>
</reference>
<sequence>MISIVLKMDHNGIFIREVQCSYFVCKKRTYFIIQKTITYGNYKKTKRANIGT</sequence>
<dbReference type="STRING" id="694427.Palpr_0155"/>
<dbReference type="AlphaFoldDB" id="E4T0F8"/>
<dbReference type="Proteomes" id="UP000008718">
    <property type="component" value="Chromosome"/>
</dbReference>
<accession>E4T0F8</accession>